<dbReference type="GO" id="GO:0016491">
    <property type="term" value="F:oxidoreductase activity"/>
    <property type="evidence" value="ECO:0007669"/>
    <property type="project" value="UniProtKB-KW"/>
</dbReference>
<gene>
    <name evidence="3" type="ORF">S01H1_80271</name>
</gene>
<dbReference type="InterPro" id="IPR043144">
    <property type="entry name" value="Mal/L-sulf/L-lact_DH-like_ah"/>
</dbReference>
<sequence>VPPEDAEIGSRALVASDLWGVESHGAPRLHLYAHSLHLRGINPAPNIEVVRDKGISAVLDGDNGWGMVLGTKAMNLAIEKARTHGLGLVALSRTNHFGMSGYYASLTLEYDLVGFAATNTPPTMVPTYARIPGIGTNPFAVAIPAGDEPPFLLDMSCTAVALGKLQIAQRRGKPMPSGWSNDPSGEGFTHDLDEALAAFRLAPLGGMTETGGHKGYGLSVV</sequence>
<evidence type="ECO:0000313" key="3">
    <source>
        <dbReference type="EMBL" id="GAG46443.1"/>
    </source>
</evidence>
<proteinExistence type="inferred from homology"/>
<name>X0YCK8_9ZZZZ</name>
<reference evidence="3" key="1">
    <citation type="journal article" date="2014" name="Front. Microbiol.">
        <title>High frequency of phylogenetically diverse reductive dehalogenase-homologous genes in deep subseafloor sedimentary metagenomes.</title>
        <authorList>
            <person name="Kawai M."/>
            <person name="Futagami T."/>
            <person name="Toyoda A."/>
            <person name="Takaki Y."/>
            <person name="Nishi S."/>
            <person name="Hori S."/>
            <person name="Arai W."/>
            <person name="Tsubouchi T."/>
            <person name="Morono Y."/>
            <person name="Uchiyama I."/>
            <person name="Ito T."/>
            <person name="Fujiyama A."/>
            <person name="Inagaki F."/>
            <person name="Takami H."/>
        </authorList>
    </citation>
    <scope>NUCLEOTIDE SEQUENCE</scope>
    <source>
        <strain evidence="3">Expedition CK06-06</strain>
    </source>
</reference>
<dbReference type="SUPFAM" id="SSF89733">
    <property type="entry name" value="L-sulfolactate dehydrogenase-like"/>
    <property type="match status" value="1"/>
</dbReference>
<keyword evidence="2" id="KW-0560">Oxidoreductase</keyword>
<comment type="caution">
    <text evidence="3">The sequence shown here is derived from an EMBL/GenBank/DDBJ whole genome shotgun (WGS) entry which is preliminary data.</text>
</comment>
<comment type="similarity">
    <text evidence="1">Belongs to the LDH2/MDH2 oxidoreductase family.</text>
</comment>
<dbReference type="PANTHER" id="PTHR11091">
    <property type="entry name" value="OXIDOREDUCTASE-RELATED"/>
    <property type="match status" value="1"/>
</dbReference>
<dbReference type="AlphaFoldDB" id="X0YCK8"/>
<dbReference type="InterPro" id="IPR036111">
    <property type="entry name" value="Mal/L-sulfo/L-lacto_DH-like_sf"/>
</dbReference>
<feature type="non-terminal residue" evidence="3">
    <location>
        <position position="221"/>
    </location>
</feature>
<evidence type="ECO:0008006" key="4">
    <source>
        <dbReference type="Google" id="ProtNLM"/>
    </source>
</evidence>
<feature type="non-terminal residue" evidence="3">
    <location>
        <position position="1"/>
    </location>
</feature>
<protein>
    <recommendedName>
        <fullName evidence="4">Ldh family oxidoreductase</fullName>
    </recommendedName>
</protein>
<dbReference type="EMBL" id="BARS01054188">
    <property type="protein sequence ID" value="GAG46443.1"/>
    <property type="molecule type" value="Genomic_DNA"/>
</dbReference>
<evidence type="ECO:0000256" key="1">
    <source>
        <dbReference type="ARBA" id="ARBA00006056"/>
    </source>
</evidence>
<dbReference type="InterPro" id="IPR043143">
    <property type="entry name" value="Mal/L-sulf/L-lact_DH-like_NADP"/>
</dbReference>
<dbReference type="InterPro" id="IPR003767">
    <property type="entry name" value="Malate/L-lactate_DH-like"/>
</dbReference>
<dbReference type="PANTHER" id="PTHR11091:SF0">
    <property type="entry name" value="MALATE DEHYDROGENASE"/>
    <property type="match status" value="1"/>
</dbReference>
<dbReference type="Gene3D" id="3.30.1370.60">
    <property type="entry name" value="Hypothetical oxidoreductase yiak, domain 2"/>
    <property type="match status" value="1"/>
</dbReference>
<evidence type="ECO:0000256" key="2">
    <source>
        <dbReference type="ARBA" id="ARBA00023002"/>
    </source>
</evidence>
<organism evidence="3">
    <name type="scientific">marine sediment metagenome</name>
    <dbReference type="NCBI Taxonomy" id="412755"/>
    <lineage>
        <taxon>unclassified sequences</taxon>
        <taxon>metagenomes</taxon>
        <taxon>ecological metagenomes</taxon>
    </lineage>
</organism>
<dbReference type="Pfam" id="PF02615">
    <property type="entry name" value="Ldh_2"/>
    <property type="match status" value="1"/>
</dbReference>
<dbReference type="Gene3D" id="1.10.1530.10">
    <property type="match status" value="1"/>
</dbReference>
<accession>X0YCK8</accession>